<reference evidence="1 2" key="1">
    <citation type="submission" date="2018-07" db="EMBL/GenBank/DDBJ databases">
        <title>Genomic Encyclopedia of Type Strains, Phase III (KMG-III): the genomes of soil and plant-associated and newly described type strains.</title>
        <authorList>
            <person name="Whitman W."/>
        </authorList>
    </citation>
    <scope>NUCLEOTIDE SEQUENCE [LARGE SCALE GENOMIC DNA]</scope>
    <source>
        <strain evidence="1 2">CECT 8575</strain>
    </source>
</reference>
<dbReference type="EMBL" id="QPJC01000003">
    <property type="protein sequence ID" value="RCW45151.1"/>
    <property type="molecule type" value="Genomic_DNA"/>
</dbReference>
<evidence type="ECO:0000313" key="1">
    <source>
        <dbReference type="EMBL" id="RCW45151.1"/>
    </source>
</evidence>
<gene>
    <name evidence="1" type="ORF">DFQ14_103115</name>
</gene>
<proteinExistence type="predicted"/>
<dbReference type="Proteomes" id="UP000253495">
    <property type="component" value="Unassembled WGS sequence"/>
</dbReference>
<protein>
    <submittedName>
        <fullName evidence="1">Uncharacterized protein</fullName>
    </submittedName>
</protein>
<name>A0A368VTK7_9ACTN</name>
<dbReference type="AlphaFoldDB" id="A0A368VTK7"/>
<evidence type="ECO:0000313" key="2">
    <source>
        <dbReference type="Proteomes" id="UP000253495"/>
    </source>
</evidence>
<sequence>MVVTRSYEAPVAQRGFRLGLPDGFIPLPLDDVDLDVESDEFESLVSFVAERFGLSATDESSIAAAASFAQLGSVIGDSGVDYSAIAFYKSPDDPMRPIMVTLTGIAMPSDHHRKSEAVANLLELHGSSSDSTVEEIRLPVGPAAATVTEEQNALVMGDEPIPVLTRQLSAWIPDPDGTTIAVVSVMTNSFQDWEHVCTLALDIFDSFGWEPLSG</sequence>
<accession>A0A368VTK7</accession>
<comment type="caution">
    <text evidence="1">The sequence shown here is derived from an EMBL/GenBank/DDBJ whole genome shotgun (WGS) entry which is preliminary data.</text>
</comment>
<keyword evidence="2" id="KW-1185">Reference proteome</keyword>
<organism evidence="1 2">
    <name type="scientific">Halopolyspora algeriensis</name>
    <dbReference type="NCBI Taxonomy" id="1500506"/>
    <lineage>
        <taxon>Bacteria</taxon>
        <taxon>Bacillati</taxon>
        <taxon>Actinomycetota</taxon>
        <taxon>Actinomycetes</taxon>
        <taxon>Actinomycetes incertae sedis</taxon>
        <taxon>Halopolyspora</taxon>
    </lineage>
</organism>